<accession>A0A5N6K7W4</accession>
<comment type="caution">
    <text evidence="2">The sequence shown here is derived from an EMBL/GenBank/DDBJ whole genome shotgun (WGS) entry which is preliminary data.</text>
</comment>
<proteinExistence type="predicted"/>
<organism evidence="2 3">
    <name type="scientific">Monilinia laxa</name>
    <name type="common">Brown rot fungus</name>
    <name type="synonym">Sclerotinia laxa</name>
    <dbReference type="NCBI Taxonomy" id="61186"/>
    <lineage>
        <taxon>Eukaryota</taxon>
        <taxon>Fungi</taxon>
        <taxon>Dikarya</taxon>
        <taxon>Ascomycota</taxon>
        <taxon>Pezizomycotina</taxon>
        <taxon>Leotiomycetes</taxon>
        <taxon>Helotiales</taxon>
        <taxon>Sclerotiniaceae</taxon>
        <taxon>Monilinia</taxon>
    </lineage>
</organism>
<reference evidence="2 3" key="1">
    <citation type="submission" date="2019-06" db="EMBL/GenBank/DDBJ databases">
        <title>Genome Sequence of the Brown Rot Fungal Pathogen Monilinia laxa.</title>
        <authorList>
            <person name="De Miccolis Angelini R.M."/>
            <person name="Landi L."/>
            <person name="Abate D."/>
            <person name="Pollastro S."/>
            <person name="Romanazzi G."/>
            <person name="Faretra F."/>
        </authorList>
    </citation>
    <scope>NUCLEOTIDE SEQUENCE [LARGE SCALE GENOMIC DNA]</scope>
    <source>
        <strain evidence="2 3">Mlax316</strain>
    </source>
</reference>
<evidence type="ECO:0000313" key="2">
    <source>
        <dbReference type="EMBL" id="KAB8298804.1"/>
    </source>
</evidence>
<keyword evidence="3" id="KW-1185">Reference proteome</keyword>
<protein>
    <submittedName>
        <fullName evidence="2">Uncharacterized protein</fullName>
    </submittedName>
</protein>
<dbReference type="Proteomes" id="UP000326757">
    <property type="component" value="Unassembled WGS sequence"/>
</dbReference>
<gene>
    <name evidence="2" type="ORF">EYC80_000975</name>
</gene>
<evidence type="ECO:0000256" key="1">
    <source>
        <dbReference type="SAM" id="MobiDB-lite"/>
    </source>
</evidence>
<sequence length="143" mass="17240">MVIWIVKILESILNRGFTQKLKQQFHAIARMKKIQTICFKRVYSKSVKRGSIFRSMGLIGTRQRREKNRGREVGRERERERRRVRLRMDGGMLGKDFEGESNKVGRQRRKDNKNEIRQEMLVYNYNRKSKSKNPHHSFLYLLV</sequence>
<feature type="region of interest" description="Disordered" evidence="1">
    <location>
        <begin position="92"/>
        <end position="115"/>
    </location>
</feature>
<evidence type="ECO:0000313" key="3">
    <source>
        <dbReference type="Proteomes" id="UP000326757"/>
    </source>
</evidence>
<dbReference type="AlphaFoldDB" id="A0A5N6K7W4"/>
<name>A0A5N6K7W4_MONLA</name>
<dbReference type="EMBL" id="VIGI01000006">
    <property type="protein sequence ID" value="KAB8298804.1"/>
    <property type="molecule type" value="Genomic_DNA"/>
</dbReference>